<evidence type="ECO:0000256" key="2">
    <source>
        <dbReference type="ARBA" id="ARBA00022801"/>
    </source>
</evidence>
<comment type="caution">
    <text evidence="4">The sequence shown here is derived from an EMBL/GenBank/DDBJ whole genome shotgun (WGS) entry which is preliminary data.</text>
</comment>
<dbReference type="SUPFAM" id="SSF55811">
    <property type="entry name" value="Nudix"/>
    <property type="match status" value="1"/>
</dbReference>
<dbReference type="GO" id="GO:0006753">
    <property type="term" value="P:nucleoside phosphate metabolic process"/>
    <property type="evidence" value="ECO:0007669"/>
    <property type="project" value="TreeGrafter"/>
</dbReference>
<dbReference type="AlphaFoldDB" id="A0A7J2U4Q2"/>
<dbReference type="Pfam" id="PF00293">
    <property type="entry name" value="NUDIX"/>
    <property type="match status" value="1"/>
</dbReference>
<evidence type="ECO:0000313" key="4">
    <source>
        <dbReference type="EMBL" id="HEM67764.1"/>
    </source>
</evidence>
<dbReference type="EMBL" id="DSEU01000066">
    <property type="protein sequence ID" value="HEM67764.1"/>
    <property type="molecule type" value="Genomic_DNA"/>
</dbReference>
<keyword evidence="2 4" id="KW-0378">Hydrolase</keyword>
<dbReference type="InterPro" id="IPR020084">
    <property type="entry name" value="NUDIX_hydrolase_CS"/>
</dbReference>
<reference evidence="4" key="1">
    <citation type="journal article" date="2020" name="mSystems">
        <title>Genome- and Community-Level Interaction Insights into Carbon Utilization and Element Cycling Functions of Hydrothermarchaeota in Hydrothermal Sediment.</title>
        <authorList>
            <person name="Zhou Z."/>
            <person name="Liu Y."/>
            <person name="Xu W."/>
            <person name="Pan J."/>
            <person name="Luo Z.H."/>
            <person name="Li M."/>
        </authorList>
    </citation>
    <scope>NUCLEOTIDE SEQUENCE [LARGE SCALE GENOMIC DNA]</scope>
    <source>
        <strain evidence="4">SpSt-125</strain>
    </source>
</reference>
<dbReference type="PROSITE" id="PS51462">
    <property type="entry name" value="NUDIX"/>
    <property type="match status" value="1"/>
</dbReference>
<dbReference type="InterPro" id="IPR015797">
    <property type="entry name" value="NUDIX_hydrolase-like_dom_sf"/>
</dbReference>
<dbReference type="Gene3D" id="3.90.79.10">
    <property type="entry name" value="Nucleoside Triphosphate Pyrophosphohydrolase"/>
    <property type="match status" value="1"/>
</dbReference>
<organism evidence="4">
    <name type="scientific">Ignisphaera aggregans</name>
    <dbReference type="NCBI Taxonomy" id="334771"/>
    <lineage>
        <taxon>Archaea</taxon>
        <taxon>Thermoproteota</taxon>
        <taxon>Thermoprotei</taxon>
        <taxon>Desulfurococcales</taxon>
        <taxon>Desulfurococcaceae</taxon>
        <taxon>Ignisphaera</taxon>
    </lineage>
</organism>
<evidence type="ECO:0000256" key="1">
    <source>
        <dbReference type="ARBA" id="ARBA00001946"/>
    </source>
</evidence>
<dbReference type="InterPro" id="IPR020476">
    <property type="entry name" value="Nudix_hydrolase"/>
</dbReference>
<dbReference type="PANTHER" id="PTHR11839">
    <property type="entry name" value="UDP/ADP-SUGAR PYROPHOSPHATASE"/>
    <property type="match status" value="1"/>
</dbReference>
<dbReference type="PROSITE" id="PS00893">
    <property type="entry name" value="NUDIX_BOX"/>
    <property type="match status" value="1"/>
</dbReference>
<dbReference type="PRINTS" id="PR00502">
    <property type="entry name" value="NUDIXFAMILY"/>
</dbReference>
<dbReference type="PANTHER" id="PTHR11839:SF18">
    <property type="entry name" value="NUDIX HYDROLASE DOMAIN-CONTAINING PROTEIN"/>
    <property type="match status" value="1"/>
</dbReference>
<protein>
    <submittedName>
        <fullName evidence="4">NUDIX hydrolase</fullName>
    </submittedName>
</protein>
<name>A0A7J2U4Q2_9CREN</name>
<sequence>MLEEAPNIISDEFLCRGRRVSLYRRIVMYRGRRLEKDLVRFGKAVVIVPVLDDGRIVFVKQWRAAANAWLLELPAGRVELGEDLKEAAQRELREETGYIAEELTQIANVHVSPGYSDEIQTIFVARKLKHVGASPEAGEILHVVFMRPEEFLSTVNTSAIVDLKSLAATLLYMKLFLT</sequence>
<comment type="cofactor">
    <cofactor evidence="1">
        <name>Mg(2+)</name>
        <dbReference type="ChEBI" id="CHEBI:18420"/>
    </cofactor>
</comment>
<feature type="domain" description="Nudix hydrolase" evidence="3">
    <location>
        <begin position="40"/>
        <end position="167"/>
    </location>
</feature>
<dbReference type="GO" id="GO:0016462">
    <property type="term" value="F:pyrophosphatase activity"/>
    <property type="evidence" value="ECO:0007669"/>
    <property type="project" value="UniProtKB-ARBA"/>
</dbReference>
<gene>
    <name evidence="4" type="ORF">ENO26_09430</name>
</gene>
<proteinExistence type="predicted"/>
<evidence type="ECO:0000259" key="3">
    <source>
        <dbReference type="PROSITE" id="PS51462"/>
    </source>
</evidence>
<dbReference type="InterPro" id="IPR000086">
    <property type="entry name" value="NUDIX_hydrolase_dom"/>
</dbReference>
<dbReference type="CDD" id="cd03424">
    <property type="entry name" value="NUDIX_ADPRase_Nudt5_UGPPase_Nudt14"/>
    <property type="match status" value="1"/>
</dbReference>
<dbReference type="GO" id="GO:0019693">
    <property type="term" value="P:ribose phosphate metabolic process"/>
    <property type="evidence" value="ECO:0007669"/>
    <property type="project" value="TreeGrafter"/>
</dbReference>
<accession>A0A7J2U4Q2</accession>